<keyword evidence="9" id="KW-1185">Reference proteome</keyword>
<dbReference type="InterPro" id="IPR050572">
    <property type="entry name" value="Fe-S_Ferredoxin"/>
</dbReference>
<dbReference type="AlphaFoldDB" id="A0A0T5Z8S9"/>
<evidence type="ECO:0000313" key="7">
    <source>
        <dbReference type="EMBL" id="KRT58998.1"/>
    </source>
</evidence>
<evidence type="ECO:0000259" key="5">
    <source>
        <dbReference type="PROSITE" id="PS51379"/>
    </source>
</evidence>
<dbReference type="InterPro" id="IPR011802">
    <property type="entry name" value="AprB"/>
</dbReference>
<dbReference type="PROSITE" id="PS00198">
    <property type="entry name" value="4FE4S_FER_1"/>
    <property type="match status" value="1"/>
</dbReference>
<dbReference type="PANTHER" id="PTHR43687">
    <property type="entry name" value="ADENYLYLSULFATE REDUCTASE, BETA SUBUNIT"/>
    <property type="match status" value="1"/>
</dbReference>
<keyword evidence="2" id="KW-0479">Metal-binding</keyword>
<dbReference type="GO" id="GO:0046872">
    <property type="term" value="F:metal ion binding"/>
    <property type="evidence" value="ECO:0007669"/>
    <property type="project" value="UniProtKB-KW"/>
</dbReference>
<keyword evidence="1" id="KW-0004">4Fe-4S</keyword>
<protein>
    <submittedName>
        <fullName evidence="7">Dissimilatory adenylylsulfate reductase beta subunit</fullName>
    </submittedName>
</protein>
<dbReference type="Pfam" id="PF12838">
    <property type="entry name" value="Fer4_7"/>
    <property type="match status" value="1"/>
</dbReference>
<comment type="caution">
    <text evidence="7">The sequence shown here is derived from an EMBL/GenBank/DDBJ whole genome shotgun (WGS) entry which is preliminary data.</text>
</comment>
<dbReference type="InterPro" id="IPR017896">
    <property type="entry name" value="4Fe4S_Fe-S-bd"/>
</dbReference>
<proteinExistence type="predicted"/>
<evidence type="ECO:0000313" key="6">
    <source>
        <dbReference type="EMBL" id="KRT54126.1"/>
    </source>
</evidence>
<dbReference type="GO" id="GO:0051539">
    <property type="term" value="F:4 iron, 4 sulfur cluster binding"/>
    <property type="evidence" value="ECO:0007669"/>
    <property type="project" value="UniProtKB-KW"/>
</dbReference>
<dbReference type="Proteomes" id="UP000051276">
    <property type="component" value="Unassembled WGS sequence"/>
</dbReference>
<evidence type="ECO:0000256" key="3">
    <source>
        <dbReference type="ARBA" id="ARBA00023004"/>
    </source>
</evidence>
<accession>A0A0T5Z8S9</accession>
<evidence type="ECO:0000256" key="2">
    <source>
        <dbReference type="ARBA" id="ARBA00022723"/>
    </source>
</evidence>
<reference evidence="8 9" key="1">
    <citation type="submission" date="2015-11" db="EMBL/GenBank/DDBJ databases">
        <title>The genome of Candidatus Endoriftia persephone in Ridgeia piscesae and population structure of the North Eastern Pacific vestimentiferan symbionts.</title>
        <authorList>
            <person name="Perez M."/>
            <person name="Juniper K.S."/>
        </authorList>
    </citation>
    <scope>NUCLEOTIDE SEQUENCE [LARGE SCALE GENOMIC DNA]</scope>
    <source>
        <strain evidence="7">Ind10</strain>
        <strain evidence="6">Ind11</strain>
    </source>
</reference>
<dbReference type="InterPro" id="IPR038465">
    <property type="entry name" value="APS_reduc_Bsu_C_sf"/>
</dbReference>
<name>A0A0T5Z8S9_9GAMM</name>
<keyword evidence="4" id="KW-0411">Iron-sulfur</keyword>
<dbReference type="EMBL" id="LDXT01000093">
    <property type="protein sequence ID" value="KRT54126.1"/>
    <property type="molecule type" value="Genomic_DNA"/>
</dbReference>
<feature type="domain" description="4Fe-4S ferredoxin-type" evidence="5">
    <location>
        <begin position="44"/>
        <end position="73"/>
    </location>
</feature>
<dbReference type="PATRIC" id="fig|54398.3.peg.626"/>
<dbReference type="Pfam" id="PF12139">
    <property type="entry name" value="APS-reductase_C"/>
    <property type="match status" value="1"/>
</dbReference>
<dbReference type="STRING" id="54398.Ga0074115_10323"/>
<gene>
    <name evidence="7" type="primary">aprB</name>
    <name evidence="6" type="ORF">Ga0074115_10323</name>
    <name evidence="7" type="ORF">Ga0076813_14622</name>
</gene>
<evidence type="ECO:0000256" key="4">
    <source>
        <dbReference type="ARBA" id="ARBA00023014"/>
    </source>
</evidence>
<evidence type="ECO:0000313" key="8">
    <source>
        <dbReference type="Proteomes" id="UP000051276"/>
    </source>
</evidence>
<dbReference type="OrthoDB" id="9781785at2"/>
<organism evidence="7 8">
    <name type="scientific">endosymbiont of Ridgeia piscesae</name>
    <dbReference type="NCBI Taxonomy" id="54398"/>
    <lineage>
        <taxon>Bacteria</taxon>
        <taxon>Pseudomonadati</taxon>
        <taxon>Pseudomonadota</taxon>
        <taxon>Gammaproteobacteria</taxon>
        <taxon>sulfur-oxidizing symbionts</taxon>
    </lineage>
</organism>
<dbReference type="InterPro" id="IPR022738">
    <property type="entry name" value="AprB_C"/>
</dbReference>
<dbReference type="NCBIfam" id="TIGR02060">
    <property type="entry name" value="aprB"/>
    <property type="match status" value="1"/>
</dbReference>
<dbReference type="SUPFAM" id="SSF54862">
    <property type="entry name" value="4Fe-4S ferredoxins"/>
    <property type="match status" value="1"/>
</dbReference>
<feature type="domain" description="4Fe-4S ferredoxin-type" evidence="5">
    <location>
        <begin position="1"/>
        <end position="35"/>
    </location>
</feature>
<dbReference type="Gene3D" id="6.20.260.10">
    <property type="entry name" value="Adenylylsulphate reductase, beta subunit, C-terminal domain"/>
    <property type="match status" value="1"/>
</dbReference>
<dbReference type="EMBL" id="LMXI01000232">
    <property type="protein sequence ID" value="KRT58998.1"/>
    <property type="molecule type" value="Genomic_DNA"/>
</dbReference>
<dbReference type="Gene3D" id="3.30.70.20">
    <property type="match status" value="1"/>
</dbReference>
<dbReference type="RefSeq" id="WP_040819155.1">
    <property type="nucleotide sequence ID" value="NZ_KQ556867.1"/>
</dbReference>
<sequence>MPTFVRTEKCDGCKGQDRTACMYICPHDLMKLDKDGSETGHAMKSFNQEPEQCWECYSCIKICPQQAIEARPYADIVPMGGSVQPLRGTDSIMWTIKFRNGTMKRFKFPIRTTPEGSIDPYGNTPAADMAKIAEPGFFNHNQQNGYRAGDPSELICK</sequence>
<evidence type="ECO:0000256" key="1">
    <source>
        <dbReference type="ARBA" id="ARBA00022485"/>
    </source>
</evidence>
<dbReference type="PANTHER" id="PTHR43687:SF1">
    <property type="entry name" value="FERREDOXIN III"/>
    <property type="match status" value="1"/>
</dbReference>
<keyword evidence="3" id="KW-0408">Iron</keyword>
<dbReference type="PROSITE" id="PS51379">
    <property type="entry name" value="4FE4S_FER_2"/>
    <property type="match status" value="2"/>
</dbReference>
<dbReference type="InterPro" id="IPR017900">
    <property type="entry name" value="4Fe4S_Fe_S_CS"/>
</dbReference>
<dbReference type="Proteomes" id="UP000051634">
    <property type="component" value="Unassembled WGS sequence"/>
</dbReference>
<evidence type="ECO:0000313" key="9">
    <source>
        <dbReference type="Proteomes" id="UP000051634"/>
    </source>
</evidence>